<keyword evidence="1" id="KW-0472">Membrane</keyword>
<dbReference type="AlphaFoldDB" id="A0AAE1E9W0"/>
<evidence type="ECO:0000256" key="1">
    <source>
        <dbReference type="SAM" id="Phobius"/>
    </source>
</evidence>
<proteinExistence type="predicted"/>
<keyword evidence="2" id="KW-0732">Signal</keyword>
<dbReference type="EMBL" id="JAWDGP010000620">
    <property type="protein sequence ID" value="KAK3798840.1"/>
    <property type="molecule type" value="Genomic_DNA"/>
</dbReference>
<keyword evidence="1" id="KW-1133">Transmembrane helix</keyword>
<comment type="caution">
    <text evidence="3">The sequence shown here is derived from an EMBL/GenBank/DDBJ whole genome shotgun (WGS) entry which is preliminary data.</text>
</comment>
<name>A0AAE1E9W0_9GAST</name>
<feature type="transmembrane region" description="Helical" evidence="1">
    <location>
        <begin position="105"/>
        <end position="123"/>
    </location>
</feature>
<feature type="chain" id="PRO_5042247826" description="Extracellular membrane protein CFEM domain-containing protein" evidence="2">
    <location>
        <begin position="23"/>
        <end position="125"/>
    </location>
</feature>
<keyword evidence="4" id="KW-1185">Reference proteome</keyword>
<evidence type="ECO:0000313" key="4">
    <source>
        <dbReference type="Proteomes" id="UP001283361"/>
    </source>
</evidence>
<protein>
    <recommendedName>
        <fullName evidence="5">Extracellular membrane protein CFEM domain-containing protein</fullName>
    </recommendedName>
</protein>
<reference evidence="3" key="1">
    <citation type="journal article" date="2023" name="G3 (Bethesda)">
        <title>A reference genome for the long-term kleptoplast-retaining sea slug Elysia crispata morphotype clarki.</title>
        <authorList>
            <person name="Eastman K.E."/>
            <person name="Pendleton A.L."/>
            <person name="Shaikh M.A."/>
            <person name="Suttiyut T."/>
            <person name="Ogas R."/>
            <person name="Tomko P."/>
            <person name="Gavelis G."/>
            <person name="Widhalm J.R."/>
            <person name="Wisecaver J.H."/>
        </authorList>
    </citation>
    <scope>NUCLEOTIDE SEQUENCE</scope>
    <source>
        <strain evidence="3">ECLA1</strain>
    </source>
</reference>
<evidence type="ECO:0000256" key="2">
    <source>
        <dbReference type="SAM" id="SignalP"/>
    </source>
</evidence>
<sequence>MNLLFNLSILAIGLVTMATCQAPNDPWYNGLNSDTDDVSVNCQVASGHSDCLNQHSDVIAAVDKTTRCPALAVFVACIKSECSNSNSFQSTFNALDTYCNSGKKVISGMTLVFIMAVLAALSIHS</sequence>
<keyword evidence="1" id="KW-0812">Transmembrane</keyword>
<feature type="signal peptide" evidence="2">
    <location>
        <begin position="1"/>
        <end position="22"/>
    </location>
</feature>
<accession>A0AAE1E9W0</accession>
<dbReference type="Proteomes" id="UP001283361">
    <property type="component" value="Unassembled WGS sequence"/>
</dbReference>
<organism evidence="3 4">
    <name type="scientific">Elysia crispata</name>
    <name type="common">lettuce slug</name>
    <dbReference type="NCBI Taxonomy" id="231223"/>
    <lineage>
        <taxon>Eukaryota</taxon>
        <taxon>Metazoa</taxon>
        <taxon>Spiralia</taxon>
        <taxon>Lophotrochozoa</taxon>
        <taxon>Mollusca</taxon>
        <taxon>Gastropoda</taxon>
        <taxon>Heterobranchia</taxon>
        <taxon>Euthyneura</taxon>
        <taxon>Panpulmonata</taxon>
        <taxon>Sacoglossa</taxon>
        <taxon>Placobranchoidea</taxon>
        <taxon>Plakobranchidae</taxon>
        <taxon>Elysia</taxon>
    </lineage>
</organism>
<gene>
    <name evidence="3" type="ORF">RRG08_007197</name>
</gene>
<evidence type="ECO:0008006" key="5">
    <source>
        <dbReference type="Google" id="ProtNLM"/>
    </source>
</evidence>
<evidence type="ECO:0000313" key="3">
    <source>
        <dbReference type="EMBL" id="KAK3798840.1"/>
    </source>
</evidence>